<accession>A0ABR4TQ40</accession>
<dbReference type="Proteomes" id="UP000027463">
    <property type="component" value="Unassembled WGS sequence"/>
</dbReference>
<reference evidence="1 2" key="1">
    <citation type="submission" date="2013-07" db="EMBL/GenBank/DDBJ databases">
        <title>Thalassospira permensis NBRC 106175 Genome Sequencing.</title>
        <authorList>
            <person name="Lai Q."/>
            <person name="Shao Z."/>
        </authorList>
    </citation>
    <scope>NUCLEOTIDE SEQUENCE [LARGE SCALE GENOMIC DNA]</scope>
    <source>
        <strain evidence="1 2">NBRC 106175</strain>
    </source>
</reference>
<comment type="caution">
    <text evidence="1">The sequence shown here is derived from an EMBL/GenBank/DDBJ whole genome shotgun (WGS) entry which is preliminary data.</text>
</comment>
<evidence type="ECO:0000313" key="1">
    <source>
        <dbReference type="EMBL" id="KEO57024.1"/>
    </source>
</evidence>
<gene>
    <name evidence="1" type="ORF">SMB34_17855</name>
</gene>
<organism evidence="1 2">
    <name type="scientific">Thalassospira permensis NBRC 106175</name>
    <dbReference type="NCBI Taxonomy" id="1353532"/>
    <lineage>
        <taxon>Bacteria</taxon>
        <taxon>Pseudomonadati</taxon>
        <taxon>Pseudomonadota</taxon>
        <taxon>Alphaproteobacteria</taxon>
        <taxon>Rhodospirillales</taxon>
        <taxon>Thalassospiraceae</taxon>
        <taxon>Thalassospira</taxon>
    </lineage>
</organism>
<name>A0ABR4TQ40_9PROT</name>
<keyword evidence="2" id="KW-1185">Reference proteome</keyword>
<protein>
    <submittedName>
        <fullName evidence="1">Uncharacterized protein</fullName>
    </submittedName>
</protein>
<dbReference type="EMBL" id="AUNC01000017">
    <property type="protein sequence ID" value="KEO57024.1"/>
    <property type="molecule type" value="Genomic_DNA"/>
</dbReference>
<proteinExistence type="predicted"/>
<evidence type="ECO:0000313" key="2">
    <source>
        <dbReference type="Proteomes" id="UP000027463"/>
    </source>
</evidence>
<sequence>MRLYAQKVKQFTFKGLAAKFGDHESGFVIFCIIFRQFRRFQYLGAKMDVL</sequence>